<dbReference type="SUPFAM" id="SSF55909">
    <property type="entry name" value="Pentein"/>
    <property type="match status" value="1"/>
</dbReference>
<gene>
    <name evidence="1" type="ORF">SAMN06264867_10158</name>
</gene>
<evidence type="ECO:0000313" key="1">
    <source>
        <dbReference type="EMBL" id="SMO32457.1"/>
    </source>
</evidence>
<dbReference type="PANTHER" id="PTHR47271">
    <property type="entry name" value="ARGININE DEIMINASE"/>
    <property type="match status" value="1"/>
</dbReference>
<dbReference type="RefSeq" id="WP_142985012.1">
    <property type="nucleotide sequence ID" value="NZ_FXTD01000001.1"/>
</dbReference>
<dbReference type="GO" id="GO:0019546">
    <property type="term" value="P:L-arginine deiminase pathway"/>
    <property type="evidence" value="ECO:0007669"/>
    <property type="project" value="TreeGrafter"/>
</dbReference>
<organism evidence="1 2">
    <name type="scientific">Halorubrum cibi</name>
    <dbReference type="NCBI Taxonomy" id="413815"/>
    <lineage>
        <taxon>Archaea</taxon>
        <taxon>Methanobacteriati</taxon>
        <taxon>Methanobacteriota</taxon>
        <taxon>Stenosarchaea group</taxon>
        <taxon>Halobacteria</taxon>
        <taxon>Halobacteriales</taxon>
        <taxon>Haloferacaceae</taxon>
        <taxon>Halorubrum</taxon>
    </lineage>
</organism>
<reference evidence="1 2" key="1">
    <citation type="submission" date="2017-05" db="EMBL/GenBank/DDBJ databases">
        <authorList>
            <person name="Varghese N."/>
            <person name="Submissions S."/>
        </authorList>
    </citation>
    <scope>NUCLEOTIDE SEQUENCE [LARGE SCALE GENOMIC DNA]</scope>
    <source>
        <strain evidence="1 2">DSM 19504</strain>
    </source>
</reference>
<name>A0A521ACA1_9EURY</name>
<dbReference type="Proteomes" id="UP000319712">
    <property type="component" value="Unassembled WGS sequence"/>
</dbReference>
<sequence length="93" mass="10105">MREPTAEAEYDTLRAVRVHEPGIEAAIGAMDPGPNHFARPFSVCEAKREHRRMVEVLEDAGVEVLPDGEGLDPDQLTNGGGGIHCMTSPIRRA</sequence>
<dbReference type="AlphaFoldDB" id="A0A521ACA1"/>
<evidence type="ECO:0008006" key="3">
    <source>
        <dbReference type="Google" id="ProtNLM"/>
    </source>
</evidence>
<keyword evidence="2" id="KW-1185">Reference proteome</keyword>
<protein>
    <recommendedName>
        <fullName evidence="3">Arginine deiminase</fullName>
    </recommendedName>
</protein>
<dbReference type="OrthoDB" id="371705at2157"/>
<accession>A0A521ACA1</accession>
<dbReference type="Gene3D" id="3.75.10.10">
    <property type="entry name" value="L-arginine/glycine Amidinotransferase, Chain A"/>
    <property type="match status" value="1"/>
</dbReference>
<dbReference type="PANTHER" id="PTHR47271:SF2">
    <property type="entry name" value="ARGININE DEIMINASE"/>
    <property type="match status" value="1"/>
</dbReference>
<dbReference type="GO" id="GO:0016990">
    <property type="term" value="F:arginine deiminase activity"/>
    <property type="evidence" value="ECO:0007669"/>
    <property type="project" value="TreeGrafter"/>
</dbReference>
<evidence type="ECO:0000313" key="2">
    <source>
        <dbReference type="Proteomes" id="UP000319712"/>
    </source>
</evidence>
<proteinExistence type="predicted"/>
<dbReference type="EMBL" id="FXTD01000001">
    <property type="protein sequence ID" value="SMO32457.1"/>
    <property type="molecule type" value="Genomic_DNA"/>
</dbReference>